<protein>
    <submittedName>
        <fullName evidence="1">Uncharacterized protein</fullName>
    </submittedName>
</protein>
<comment type="caution">
    <text evidence="1">The sequence shown here is derived from an EMBL/GenBank/DDBJ whole genome shotgun (WGS) entry which is preliminary data.</text>
</comment>
<proteinExistence type="predicted"/>
<name>A0AAD1X1E3_EUPCR</name>
<sequence>MSKLVDTILLFNQFFRATSVETGNGQMCCFLLMASPSRIMCCFDPIYKSVRASFKPSAKFSCCNQRMRIANRTHFQVHLCQIL</sequence>
<evidence type="ECO:0000313" key="2">
    <source>
        <dbReference type="Proteomes" id="UP001295684"/>
    </source>
</evidence>
<organism evidence="1 2">
    <name type="scientific">Euplotes crassus</name>
    <dbReference type="NCBI Taxonomy" id="5936"/>
    <lineage>
        <taxon>Eukaryota</taxon>
        <taxon>Sar</taxon>
        <taxon>Alveolata</taxon>
        <taxon>Ciliophora</taxon>
        <taxon>Intramacronucleata</taxon>
        <taxon>Spirotrichea</taxon>
        <taxon>Hypotrichia</taxon>
        <taxon>Euplotida</taxon>
        <taxon>Euplotidae</taxon>
        <taxon>Moneuplotes</taxon>
    </lineage>
</organism>
<keyword evidence="2" id="KW-1185">Reference proteome</keyword>
<reference evidence="1" key="1">
    <citation type="submission" date="2023-07" db="EMBL/GenBank/DDBJ databases">
        <authorList>
            <consortium name="AG Swart"/>
            <person name="Singh M."/>
            <person name="Singh A."/>
            <person name="Seah K."/>
            <person name="Emmerich C."/>
        </authorList>
    </citation>
    <scope>NUCLEOTIDE SEQUENCE</scope>
    <source>
        <strain evidence="1">DP1</strain>
    </source>
</reference>
<dbReference type="EMBL" id="CAMPGE010000746">
    <property type="protein sequence ID" value="CAI2359503.1"/>
    <property type="molecule type" value="Genomic_DNA"/>
</dbReference>
<dbReference type="AlphaFoldDB" id="A0AAD1X1E3"/>
<evidence type="ECO:0000313" key="1">
    <source>
        <dbReference type="EMBL" id="CAI2359503.1"/>
    </source>
</evidence>
<gene>
    <name evidence="1" type="ORF">ECRASSUSDP1_LOCUS794</name>
</gene>
<dbReference type="Proteomes" id="UP001295684">
    <property type="component" value="Unassembled WGS sequence"/>
</dbReference>
<accession>A0AAD1X1E3</accession>